<name>A0AAN8I152_9EURO</name>
<keyword evidence="8 10" id="KW-0539">Nucleus</keyword>
<dbReference type="EMBL" id="JAKLMC020000054">
    <property type="protein sequence ID" value="KAK5948077.1"/>
    <property type="molecule type" value="Genomic_DNA"/>
</dbReference>
<evidence type="ECO:0000256" key="2">
    <source>
        <dbReference type="ARBA" id="ARBA00022490"/>
    </source>
</evidence>
<feature type="binding site" evidence="10">
    <location>
        <begin position="269"/>
        <end position="270"/>
    </location>
    <ligand>
        <name>S-adenosyl-L-methionine</name>
        <dbReference type="ChEBI" id="CHEBI:59789"/>
    </ligand>
</feature>
<keyword evidence="2 10" id="KW-0963">Cytoplasm</keyword>
<dbReference type="GO" id="GO:0005759">
    <property type="term" value="C:mitochondrial matrix"/>
    <property type="evidence" value="ECO:0007669"/>
    <property type="project" value="UniProtKB-SubCell"/>
</dbReference>
<dbReference type="GO" id="GO:0002939">
    <property type="term" value="P:tRNA N1-guanine methylation"/>
    <property type="evidence" value="ECO:0007669"/>
    <property type="project" value="TreeGrafter"/>
</dbReference>
<feature type="binding site" evidence="10">
    <location>
        <position position="359"/>
    </location>
    <ligand>
        <name>S-adenosyl-L-methionine</name>
        <dbReference type="ChEBI" id="CHEBI:59789"/>
    </ligand>
</feature>
<dbReference type="EC" id="2.1.1.228" evidence="10"/>
<comment type="function">
    <text evidence="10">Specifically methylates the N1 position of guanosine-37 in various cytoplasmic and mitochondrial tRNAs. Methylation is not dependent on the nature of the nucleoside 5' of the target nucleoside. This is the first step in the biosynthesis of wybutosine (yW), a modified base adjacent to the anticodon of tRNAs and required for accurate decoding.</text>
</comment>
<feature type="domain" description="SAM-dependent methyltransferase TRM5/TYW2-type" evidence="11">
    <location>
        <begin position="140"/>
        <end position="453"/>
    </location>
</feature>
<protein>
    <recommendedName>
        <fullName evidence="10">tRNA (guanine(37)-N1)-methyltransferase</fullName>
        <ecNumber evidence="10">2.1.1.228</ecNumber>
    </recommendedName>
    <alternativeName>
        <fullName evidence="10">M1G-methyltransferase</fullName>
    </alternativeName>
    <alternativeName>
        <fullName evidence="10">tRNA [GM37] methyltransferase</fullName>
    </alternativeName>
    <alternativeName>
        <fullName evidence="10">tRNA methyltransferase 5</fullName>
    </alternativeName>
</protein>
<dbReference type="Proteomes" id="UP001316803">
    <property type="component" value="Unassembled WGS sequence"/>
</dbReference>
<evidence type="ECO:0000256" key="9">
    <source>
        <dbReference type="ARBA" id="ARBA00047783"/>
    </source>
</evidence>
<dbReference type="SUPFAM" id="SSF53335">
    <property type="entry name" value="S-adenosyl-L-methionine-dependent methyltransferases"/>
    <property type="match status" value="1"/>
</dbReference>
<reference evidence="12 13" key="1">
    <citation type="submission" date="2022-12" db="EMBL/GenBank/DDBJ databases">
        <title>Genomic features and morphological characterization of a novel Knufia sp. strain isolated from spacecraft assembly facility.</title>
        <authorList>
            <person name="Teixeira M."/>
            <person name="Chander A.M."/>
            <person name="Stajich J.E."/>
            <person name="Venkateswaran K."/>
        </authorList>
    </citation>
    <scope>NUCLEOTIDE SEQUENCE [LARGE SCALE GENOMIC DNA]</scope>
    <source>
        <strain evidence="12 13">FJI-L2-BK-P2</strain>
    </source>
</reference>
<keyword evidence="5 10" id="KW-0949">S-adenosyl-L-methionine</keyword>
<dbReference type="HAMAP" id="MF_03152">
    <property type="entry name" value="TRM5"/>
    <property type="match status" value="1"/>
</dbReference>
<feature type="binding site" evidence="10">
    <location>
        <begin position="297"/>
        <end position="298"/>
    </location>
    <ligand>
        <name>S-adenosyl-L-methionine</name>
        <dbReference type="ChEBI" id="CHEBI:59789"/>
    </ligand>
</feature>
<dbReference type="Pfam" id="PF02475">
    <property type="entry name" value="TRM5-TYW2_MTfase"/>
    <property type="match status" value="1"/>
</dbReference>
<dbReference type="InterPro" id="IPR025792">
    <property type="entry name" value="tRNA_Gua_MeTrfase_euk"/>
</dbReference>
<keyword evidence="3 10" id="KW-0489">Methyltransferase</keyword>
<evidence type="ECO:0000256" key="6">
    <source>
        <dbReference type="ARBA" id="ARBA00022694"/>
    </source>
</evidence>
<dbReference type="InterPro" id="IPR056744">
    <property type="entry name" value="TRM5/TYW2-like_N"/>
</dbReference>
<dbReference type="InterPro" id="IPR029063">
    <property type="entry name" value="SAM-dependent_MTases_sf"/>
</dbReference>
<evidence type="ECO:0000256" key="5">
    <source>
        <dbReference type="ARBA" id="ARBA00022691"/>
    </source>
</evidence>
<proteinExistence type="inferred from homology"/>
<comment type="subcellular location">
    <subcellularLocation>
        <location evidence="10">Mitochondrion matrix</location>
    </subcellularLocation>
    <subcellularLocation>
        <location evidence="10">Nucleus</location>
    </subcellularLocation>
    <subcellularLocation>
        <location evidence="10">Cytoplasm</location>
    </subcellularLocation>
    <text evidence="10">Predominantly in the mitochondria and in the nucleus.</text>
</comment>
<dbReference type="PANTHER" id="PTHR23245:SF36">
    <property type="entry name" value="TRNA (GUANINE(37)-N1)-METHYLTRANSFERASE"/>
    <property type="match status" value="1"/>
</dbReference>
<evidence type="ECO:0000256" key="10">
    <source>
        <dbReference type="HAMAP-Rule" id="MF_03152"/>
    </source>
</evidence>
<comment type="caution">
    <text evidence="12">The sequence shown here is derived from an EMBL/GenBank/DDBJ whole genome shotgun (WGS) entry which is preliminary data.</text>
</comment>
<feature type="binding site" evidence="10">
    <location>
        <position position="231"/>
    </location>
    <ligand>
        <name>S-adenosyl-L-methionine</name>
        <dbReference type="ChEBI" id="CHEBI:59789"/>
    </ligand>
</feature>
<keyword evidence="6 10" id="KW-0819">tRNA processing</keyword>
<evidence type="ECO:0000259" key="11">
    <source>
        <dbReference type="PROSITE" id="PS51684"/>
    </source>
</evidence>
<keyword evidence="7 10" id="KW-0496">Mitochondrion</keyword>
<dbReference type="Pfam" id="PF25133">
    <property type="entry name" value="TYW2_N_2"/>
    <property type="match status" value="1"/>
</dbReference>
<evidence type="ECO:0000256" key="1">
    <source>
        <dbReference type="ARBA" id="ARBA00009775"/>
    </source>
</evidence>
<dbReference type="Gene3D" id="3.30.300.110">
    <property type="entry name" value="Met-10+ protein-like domains"/>
    <property type="match status" value="1"/>
</dbReference>
<comment type="subunit">
    <text evidence="10">Monomer.</text>
</comment>
<dbReference type="GO" id="GO:0052906">
    <property type="term" value="F:tRNA (guanine(37)-N1)-methyltransferase activity"/>
    <property type="evidence" value="ECO:0007669"/>
    <property type="project" value="UniProtKB-UniRule"/>
</dbReference>
<keyword evidence="13" id="KW-1185">Reference proteome</keyword>
<comment type="similarity">
    <text evidence="1">Belongs to the class I-like SAM-binding methyltransferase superfamily. TRM5/TYW2 family.</text>
</comment>
<evidence type="ECO:0000313" key="12">
    <source>
        <dbReference type="EMBL" id="KAK5948077.1"/>
    </source>
</evidence>
<keyword evidence="4 10" id="KW-0808">Transferase</keyword>
<evidence type="ECO:0000256" key="8">
    <source>
        <dbReference type="ARBA" id="ARBA00023242"/>
    </source>
</evidence>
<comment type="catalytic activity">
    <reaction evidence="9 10">
        <text>guanosine(37) in tRNA + S-adenosyl-L-methionine = N(1)-methylguanosine(37) in tRNA + S-adenosyl-L-homocysteine + H(+)</text>
        <dbReference type="Rhea" id="RHEA:36899"/>
        <dbReference type="Rhea" id="RHEA-COMP:10145"/>
        <dbReference type="Rhea" id="RHEA-COMP:10147"/>
        <dbReference type="ChEBI" id="CHEBI:15378"/>
        <dbReference type="ChEBI" id="CHEBI:57856"/>
        <dbReference type="ChEBI" id="CHEBI:59789"/>
        <dbReference type="ChEBI" id="CHEBI:73542"/>
        <dbReference type="ChEBI" id="CHEBI:74269"/>
        <dbReference type="EC" id="2.1.1.228"/>
    </reaction>
</comment>
<dbReference type="PANTHER" id="PTHR23245">
    <property type="entry name" value="TRNA METHYLTRANSFERASE"/>
    <property type="match status" value="1"/>
</dbReference>
<sequence length="466" mass="52682">MSSITTAEIARPPINRDMKVLDRSFFKQKVETSALTVFSPKDISRVRAQVASSGDLLSTTTIKPVVEDETTPGAKCILLKPHIRASDPSTWKERWSDILQDGTAKIQPYELTLDYNHWDMRDILEAILPETTDDDYPSGFAQVGHVAHLNLREQFLPYKHLIGQVLIDKNVGVKTVINKLNDVGTESVFRTFPYEVLAGPDDLNVTVHHAECEFKFNYAEVYWNTRNGHEHERLTSMFQPGEAVCDVMAGVGPFAVPTGKKRTFVWANDLNPAGHKGLHQAIQANKVSDFVRPSMVDGAEFIRMAPQLLLEQQRTVEIVPKFVQGRKMTKDDRTKAQEHLQANAQKIIEPPTFDHFIMNLPASAIEFLPAFKGIYYGHEKLFSAGGRKLPIVHVYTFQARRDTEDEERSELRQRLSHHLGYELSMDRDEVNLHRARLVAPSKLYYCASFRLPAAVAFAKSEGNVKG</sequence>
<evidence type="ECO:0000256" key="4">
    <source>
        <dbReference type="ARBA" id="ARBA00022679"/>
    </source>
</evidence>
<dbReference type="GO" id="GO:0005634">
    <property type="term" value="C:nucleus"/>
    <property type="evidence" value="ECO:0007669"/>
    <property type="project" value="UniProtKB-SubCell"/>
</dbReference>
<dbReference type="Gene3D" id="3.40.50.150">
    <property type="entry name" value="Vaccinia Virus protein VP39"/>
    <property type="match status" value="1"/>
</dbReference>
<evidence type="ECO:0000313" key="13">
    <source>
        <dbReference type="Proteomes" id="UP001316803"/>
    </source>
</evidence>
<dbReference type="PROSITE" id="PS51684">
    <property type="entry name" value="SAM_MT_TRM5_TYW2"/>
    <property type="match status" value="1"/>
</dbReference>
<gene>
    <name evidence="10 12" type="primary">TRM5</name>
    <name evidence="12" type="ORF">OHC33_010918</name>
</gene>
<dbReference type="FunFam" id="3.30.300.110:FF:000001">
    <property type="entry name" value="tRNA (guanine(37)-N1)-methyltransferase"/>
    <property type="match status" value="1"/>
</dbReference>
<dbReference type="AlphaFoldDB" id="A0AAN8I152"/>
<dbReference type="GO" id="GO:0070901">
    <property type="term" value="P:mitochondrial tRNA methylation"/>
    <property type="evidence" value="ECO:0007669"/>
    <property type="project" value="TreeGrafter"/>
</dbReference>
<comment type="similarity">
    <text evidence="10">Belongs to the TRM5 / TYW2 family.</text>
</comment>
<evidence type="ECO:0000256" key="3">
    <source>
        <dbReference type="ARBA" id="ARBA00022603"/>
    </source>
</evidence>
<evidence type="ECO:0000256" key="7">
    <source>
        <dbReference type="ARBA" id="ARBA00023128"/>
    </source>
</evidence>
<dbReference type="InterPro" id="IPR056743">
    <property type="entry name" value="TRM5-TYW2-like_MTfase"/>
</dbReference>
<accession>A0AAN8I152</accession>
<dbReference type="InterPro" id="IPR030382">
    <property type="entry name" value="MeTrfase_TRM5/TYW2"/>
</dbReference>
<organism evidence="12 13">
    <name type="scientific">Knufia fluminis</name>
    <dbReference type="NCBI Taxonomy" id="191047"/>
    <lineage>
        <taxon>Eukaryota</taxon>
        <taxon>Fungi</taxon>
        <taxon>Dikarya</taxon>
        <taxon>Ascomycota</taxon>
        <taxon>Pezizomycotina</taxon>
        <taxon>Eurotiomycetes</taxon>
        <taxon>Chaetothyriomycetidae</taxon>
        <taxon>Chaetothyriales</taxon>
        <taxon>Trichomeriaceae</taxon>
        <taxon>Knufia</taxon>
    </lineage>
</organism>